<dbReference type="PANTHER" id="PTHR43441:SF11">
    <property type="entry name" value="RIBOSOMAL-PROTEIN-SERINE ACETYLTRANSFERASE"/>
    <property type="match status" value="1"/>
</dbReference>
<dbReference type="GO" id="GO:0016746">
    <property type="term" value="F:acyltransferase activity"/>
    <property type="evidence" value="ECO:0007669"/>
    <property type="project" value="UniProtKB-KW"/>
</dbReference>
<gene>
    <name evidence="2" type="ORF">ACFPBZ_04610</name>
</gene>
<evidence type="ECO:0000313" key="2">
    <source>
        <dbReference type="EMBL" id="MFC5061476.1"/>
    </source>
</evidence>
<dbReference type="Proteomes" id="UP001595947">
    <property type="component" value="Unassembled WGS sequence"/>
</dbReference>
<evidence type="ECO:0000313" key="3">
    <source>
        <dbReference type="Proteomes" id="UP001595947"/>
    </source>
</evidence>
<dbReference type="InterPro" id="IPR000182">
    <property type="entry name" value="GNAT_dom"/>
</dbReference>
<keyword evidence="2" id="KW-0012">Acyltransferase</keyword>
<dbReference type="SUPFAM" id="SSF55729">
    <property type="entry name" value="Acyl-CoA N-acyltransferases (Nat)"/>
    <property type="match status" value="1"/>
</dbReference>
<accession>A0ABV9YHZ0</accession>
<reference evidence="3" key="1">
    <citation type="journal article" date="2019" name="Int. J. Syst. Evol. Microbiol.">
        <title>The Global Catalogue of Microorganisms (GCM) 10K type strain sequencing project: providing services to taxonomists for standard genome sequencing and annotation.</title>
        <authorList>
            <consortium name="The Broad Institute Genomics Platform"/>
            <consortium name="The Broad Institute Genome Sequencing Center for Infectious Disease"/>
            <person name="Wu L."/>
            <person name="Ma J."/>
        </authorList>
    </citation>
    <scope>NUCLEOTIDE SEQUENCE [LARGE SCALE GENOMIC DNA]</scope>
    <source>
        <strain evidence="3">CGMCC 4.7093</strain>
    </source>
</reference>
<dbReference type="PANTHER" id="PTHR43441">
    <property type="entry name" value="RIBOSOMAL-PROTEIN-SERINE ACETYLTRANSFERASE"/>
    <property type="match status" value="1"/>
</dbReference>
<sequence>MDLVRDDLAALYPQFGLRIAHAGLVLTPPTDAELLDLAAIVAEPGGVLGPDEAHYVTWPAGDDDAARNFLERSWRLRTAPGDTWFVAFAVQEGGRVVGHATLARGDGPDAVWTTSWIARAEQGRGLGRRVRLMLLDLAFDHLGATRAVTSAAEDNAASLRVSQRCGYRETHRAPHADGTPEVHLALTPGAWRRRRLDDVVVEGVEPFRAAISRPSR</sequence>
<proteinExistence type="predicted"/>
<dbReference type="EC" id="2.3.-.-" evidence="2"/>
<name>A0ABV9YHZ0_9PSEU</name>
<evidence type="ECO:0000259" key="1">
    <source>
        <dbReference type="PROSITE" id="PS51186"/>
    </source>
</evidence>
<feature type="domain" description="N-acetyltransferase" evidence="1">
    <location>
        <begin position="24"/>
        <end position="189"/>
    </location>
</feature>
<dbReference type="RefSeq" id="WP_378034819.1">
    <property type="nucleotide sequence ID" value="NZ_JBHSIV010000003.1"/>
</dbReference>
<dbReference type="InterPro" id="IPR051908">
    <property type="entry name" value="Ribosomal_N-acetyltransferase"/>
</dbReference>
<dbReference type="EMBL" id="JBHSIV010000003">
    <property type="protein sequence ID" value="MFC5061476.1"/>
    <property type="molecule type" value="Genomic_DNA"/>
</dbReference>
<keyword evidence="3" id="KW-1185">Reference proteome</keyword>
<protein>
    <submittedName>
        <fullName evidence="2">GNAT family N-acetyltransferase</fullName>
        <ecNumber evidence="2">2.3.-.-</ecNumber>
    </submittedName>
</protein>
<dbReference type="Pfam" id="PF13302">
    <property type="entry name" value="Acetyltransf_3"/>
    <property type="match status" value="1"/>
</dbReference>
<dbReference type="Gene3D" id="3.40.630.30">
    <property type="match status" value="1"/>
</dbReference>
<keyword evidence="2" id="KW-0808">Transferase</keyword>
<comment type="caution">
    <text evidence="2">The sequence shown here is derived from an EMBL/GenBank/DDBJ whole genome shotgun (WGS) entry which is preliminary data.</text>
</comment>
<dbReference type="PROSITE" id="PS51186">
    <property type="entry name" value="GNAT"/>
    <property type="match status" value="1"/>
</dbReference>
<dbReference type="InterPro" id="IPR016181">
    <property type="entry name" value="Acyl_CoA_acyltransferase"/>
</dbReference>
<organism evidence="2 3">
    <name type="scientific">Actinomycetospora atypica</name>
    <dbReference type="NCBI Taxonomy" id="1290095"/>
    <lineage>
        <taxon>Bacteria</taxon>
        <taxon>Bacillati</taxon>
        <taxon>Actinomycetota</taxon>
        <taxon>Actinomycetes</taxon>
        <taxon>Pseudonocardiales</taxon>
        <taxon>Pseudonocardiaceae</taxon>
        <taxon>Actinomycetospora</taxon>
    </lineage>
</organism>